<gene>
    <name evidence="1" type="ORF">B0I18_11195</name>
</gene>
<dbReference type="AlphaFoldDB" id="A0A2P8CX64"/>
<keyword evidence="2" id="KW-1185">Reference proteome</keyword>
<evidence type="ECO:0000313" key="2">
    <source>
        <dbReference type="Proteomes" id="UP000240572"/>
    </source>
</evidence>
<proteinExistence type="predicted"/>
<evidence type="ECO:0000313" key="1">
    <source>
        <dbReference type="EMBL" id="PSK89539.1"/>
    </source>
</evidence>
<dbReference type="RefSeq" id="WP_106524784.1">
    <property type="nucleotide sequence ID" value="NZ_PYGD01000011.1"/>
</dbReference>
<protein>
    <recommendedName>
        <fullName evidence="3">PH (Pleckstrin Homology) domain-containing protein</fullName>
    </recommendedName>
</protein>
<name>A0A2P8CX64_9BACT</name>
<comment type="caution">
    <text evidence="1">The sequence shown here is derived from an EMBL/GenBank/DDBJ whole genome shotgun (WGS) entry which is preliminary data.</text>
</comment>
<accession>A0A2P8CX64</accession>
<evidence type="ECO:0008006" key="3">
    <source>
        <dbReference type="Google" id="ProtNLM"/>
    </source>
</evidence>
<reference evidence="1 2" key="1">
    <citation type="submission" date="2018-03" db="EMBL/GenBank/DDBJ databases">
        <title>Genomic Encyclopedia of Type Strains, Phase III (KMG-III): the genomes of soil and plant-associated and newly described type strains.</title>
        <authorList>
            <person name="Whitman W."/>
        </authorList>
    </citation>
    <scope>NUCLEOTIDE SEQUENCE [LARGE SCALE GENOMIC DNA]</scope>
    <source>
        <strain evidence="1 2">CGMCC 1.12700</strain>
    </source>
</reference>
<organism evidence="1 2">
    <name type="scientific">Taibaiella chishuiensis</name>
    <dbReference type="NCBI Taxonomy" id="1434707"/>
    <lineage>
        <taxon>Bacteria</taxon>
        <taxon>Pseudomonadati</taxon>
        <taxon>Bacteroidota</taxon>
        <taxon>Chitinophagia</taxon>
        <taxon>Chitinophagales</taxon>
        <taxon>Chitinophagaceae</taxon>
        <taxon>Taibaiella</taxon>
    </lineage>
</organism>
<dbReference type="Proteomes" id="UP000240572">
    <property type="component" value="Unassembled WGS sequence"/>
</dbReference>
<sequence length="133" mass="14653">MWDKILKGVIKTGIDIGRKAYQKQQLNKKANACGPVIDTISCVLKRSGISFWQDGQLAITGEYLLFAVIGQQKNLSGSETIPLAGFSYSRTTIKTIFGKQDAIEFRHRGLDFQITFAKGNRARLEKALATASA</sequence>
<dbReference type="EMBL" id="PYGD01000011">
    <property type="protein sequence ID" value="PSK89539.1"/>
    <property type="molecule type" value="Genomic_DNA"/>
</dbReference>